<dbReference type="RefSeq" id="WP_184688975.1">
    <property type="nucleotide sequence ID" value="NZ_JACHJN010000002.1"/>
</dbReference>
<organism evidence="2 3">
    <name type="scientific">Saccharothrix tamanrassetensis</name>
    <dbReference type="NCBI Taxonomy" id="1051531"/>
    <lineage>
        <taxon>Bacteria</taxon>
        <taxon>Bacillati</taxon>
        <taxon>Actinomycetota</taxon>
        <taxon>Actinomycetes</taxon>
        <taxon>Pseudonocardiales</taxon>
        <taxon>Pseudonocardiaceae</taxon>
        <taxon>Saccharothrix</taxon>
    </lineage>
</organism>
<feature type="region of interest" description="Disordered" evidence="1">
    <location>
        <begin position="151"/>
        <end position="191"/>
    </location>
</feature>
<keyword evidence="3" id="KW-1185">Reference proteome</keyword>
<protein>
    <submittedName>
        <fullName evidence="2">Uncharacterized protein</fullName>
    </submittedName>
</protein>
<accession>A0A841C7U5</accession>
<feature type="region of interest" description="Disordered" evidence="1">
    <location>
        <begin position="1"/>
        <end position="20"/>
    </location>
</feature>
<proteinExistence type="predicted"/>
<dbReference type="Proteomes" id="UP000547510">
    <property type="component" value="Unassembled WGS sequence"/>
</dbReference>
<dbReference type="EMBL" id="JACHJN010000002">
    <property type="protein sequence ID" value="MBB5954582.1"/>
    <property type="molecule type" value="Genomic_DNA"/>
</dbReference>
<sequence>MMADEDLPLLDSPRAGDSTARHRIFLRGKAKPRPLFRSRVGTAQDVPEPPGNPALVRVAAGAVGLVAAAVIAVLATENDRADLAALPPPPTGLTGTLGVPPALPRTTAPATPSPAAAVPATAVPLTTTITPGVPSRREQLRREALPVVVPATTATTTAATPPTTASTIPSPASQTTPPPPATTVPPGTDSPPPLSVKWAFARVEPAESPIGVETDLIGTWQWGTPRPVRVTRESTGVYRLRLPGLASSEVVAHTNVTHYPEAHPVGCVVRDNRAVGADQVVVVACANGGTPINTRFNLLLAEPGQRSAVIPPDAPVRRLGVGLYEVDIRGFTGNGYVQVTPYGTDFARCQSGGIRGTTIRVRCTTDTKWAATYVEGAPPAGSIGAYAQTTGTAPDLRIDPARSYNSTGGAFDLHRLGVGRYRVLAKGVGTSGGTVLSGATATGHCHTSTWEAFPHPVNEVWADVLCLDDSGQPADLQFGVAALRKPLDPGERLGPLQAVDPGRPAPAGATPGSTTTATRPVCPCG</sequence>
<comment type="caution">
    <text evidence="2">The sequence shown here is derived from an EMBL/GenBank/DDBJ whole genome shotgun (WGS) entry which is preliminary data.</text>
</comment>
<feature type="region of interest" description="Disordered" evidence="1">
    <location>
        <begin position="489"/>
        <end position="525"/>
    </location>
</feature>
<name>A0A841C7U5_9PSEU</name>
<evidence type="ECO:0000313" key="2">
    <source>
        <dbReference type="EMBL" id="MBB5954582.1"/>
    </source>
</evidence>
<reference evidence="2 3" key="1">
    <citation type="submission" date="2020-08" db="EMBL/GenBank/DDBJ databases">
        <title>Genomic Encyclopedia of Type Strains, Phase III (KMG-III): the genomes of soil and plant-associated and newly described type strains.</title>
        <authorList>
            <person name="Whitman W."/>
        </authorList>
    </citation>
    <scope>NUCLEOTIDE SEQUENCE [LARGE SCALE GENOMIC DNA]</scope>
    <source>
        <strain evidence="2 3">CECT 8640</strain>
    </source>
</reference>
<feature type="compositionally biased region" description="Low complexity" evidence="1">
    <location>
        <begin position="151"/>
        <end position="175"/>
    </location>
</feature>
<gene>
    <name evidence="2" type="ORF">FHS29_001152</name>
</gene>
<feature type="compositionally biased region" description="Pro residues" evidence="1">
    <location>
        <begin position="176"/>
        <end position="191"/>
    </location>
</feature>
<feature type="compositionally biased region" description="Low complexity" evidence="1">
    <location>
        <begin position="501"/>
        <end position="525"/>
    </location>
</feature>
<evidence type="ECO:0000313" key="3">
    <source>
        <dbReference type="Proteomes" id="UP000547510"/>
    </source>
</evidence>
<dbReference type="AlphaFoldDB" id="A0A841C7U5"/>
<evidence type="ECO:0000256" key="1">
    <source>
        <dbReference type="SAM" id="MobiDB-lite"/>
    </source>
</evidence>